<dbReference type="Proteomes" id="UP001359559">
    <property type="component" value="Unassembled WGS sequence"/>
</dbReference>
<evidence type="ECO:0000313" key="3">
    <source>
        <dbReference type="EMBL" id="KAK7272584.1"/>
    </source>
</evidence>
<proteinExistence type="inferred from homology"/>
<dbReference type="Gene3D" id="2.30.29.30">
    <property type="entry name" value="Pleckstrin-homology domain (PH domain)/Phosphotyrosine-binding domain (PTB)"/>
    <property type="match status" value="1"/>
</dbReference>
<evidence type="ECO:0000256" key="1">
    <source>
        <dbReference type="ARBA" id="ARBA00009414"/>
    </source>
</evidence>
<accession>A0AAN9FBX5</accession>
<keyword evidence="4" id="KW-1185">Reference proteome</keyword>
<dbReference type="SMART" id="SM00568">
    <property type="entry name" value="GRAM"/>
    <property type="match status" value="1"/>
</dbReference>
<evidence type="ECO:0000313" key="4">
    <source>
        <dbReference type="Proteomes" id="UP001359559"/>
    </source>
</evidence>
<comment type="caution">
    <text evidence="3">The sequence shown here is derived from an EMBL/GenBank/DDBJ whole genome shotgun (WGS) entry which is preliminary data.</text>
</comment>
<dbReference type="InterPro" id="IPR011993">
    <property type="entry name" value="PH-like_dom_sf"/>
</dbReference>
<dbReference type="Pfam" id="PF02893">
    <property type="entry name" value="GRAM"/>
    <property type="match status" value="1"/>
</dbReference>
<dbReference type="AlphaFoldDB" id="A0AAN9FBX5"/>
<gene>
    <name evidence="3" type="ORF">RJT34_29278</name>
</gene>
<dbReference type="InterPro" id="IPR037848">
    <property type="entry name" value="GEM-like"/>
</dbReference>
<feature type="domain" description="GRAM" evidence="2">
    <location>
        <begin position="101"/>
        <end position="179"/>
    </location>
</feature>
<name>A0AAN9FBX5_CLITE</name>
<sequence>MNNHREITVTASAATNNSNNPYVYISPVLPSSAAANRSSPMDTAYGALKYYSKVVGEATAQAENLVGNIWNHLRTGSNPADAAVTTLIKGTKIIFNGGPDKLFQQMFGSFPGEKLLHPYACYILTSAGPVIGTLYITNKRLAFCSDNPLNDHPFSLQHQCIYYKVVVQLDQLSTVSPSTNNRLKPTEKYIQVATVDGYEFIFLGFLSYEKALKTLQQYGNHSTGNFTVPLL</sequence>
<dbReference type="EMBL" id="JAYKXN010000007">
    <property type="protein sequence ID" value="KAK7272584.1"/>
    <property type="molecule type" value="Genomic_DNA"/>
</dbReference>
<dbReference type="InterPro" id="IPR004182">
    <property type="entry name" value="GRAM"/>
</dbReference>
<reference evidence="3 4" key="1">
    <citation type="submission" date="2024-01" db="EMBL/GenBank/DDBJ databases">
        <title>The genomes of 5 underutilized Papilionoideae crops provide insights into root nodulation and disease resistance.</title>
        <authorList>
            <person name="Yuan L."/>
        </authorList>
    </citation>
    <scope>NUCLEOTIDE SEQUENCE [LARGE SCALE GENOMIC DNA]</scope>
    <source>
        <strain evidence="3">LY-2023</strain>
        <tissue evidence="3">Leaf</tissue>
    </source>
</reference>
<comment type="similarity">
    <text evidence="1">Belongs to the GEM family.</text>
</comment>
<evidence type="ECO:0000259" key="2">
    <source>
        <dbReference type="SMART" id="SM00568"/>
    </source>
</evidence>
<organism evidence="3 4">
    <name type="scientific">Clitoria ternatea</name>
    <name type="common">Butterfly pea</name>
    <dbReference type="NCBI Taxonomy" id="43366"/>
    <lineage>
        <taxon>Eukaryota</taxon>
        <taxon>Viridiplantae</taxon>
        <taxon>Streptophyta</taxon>
        <taxon>Embryophyta</taxon>
        <taxon>Tracheophyta</taxon>
        <taxon>Spermatophyta</taxon>
        <taxon>Magnoliopsida</taxon>
        <taxon>eudicotyledons</taxon>
        <taxon>Gunneridae</taxon>
        <taxon>Pentapetalae</taxon>
        <taxon>rosids</taxon>
        <taxon>fabids</taxon>
        <taxon>Fabales</taxon>
        <taxon>Fabaceae</taxon>
        <taxon>Papilionoideae</taxon>
        <taxon>50 kb inversion clade</taxon>
        <taxon>NPAAA clade</taxon>
        <taxon>indigoferoid/millettioid clade</taxon>
        <taxon>Phaseoleae</taxon>
        <taxon>Clitoria</taxon>
    </lineage>
</organism>
<dbReference type="PANTHER" id="PTHR31969">
    <property type="entry name" value="GEM-LIKE PROTEIN 2"/>
    <property type="match status" value="1"/>
</dbReference>
<protein>
    <recommendedName>
        <fullName evidence="2">GRAM domain-containing protein</fullName>
    </recommendedName>
</protein>